<dbReference type="AlphaFoldDB" id="G0MWH6"/>
<dbReference type="EMBL" id="GL379816">
    <property type="protein sequence ID" value="EGT45966.1"/>
    <property type="molecule type" value="Genomic_DNA"/>
</dbReference>
<reference evidence="2" key="1">
    <citation type="submission" date="2011-07" db="EMBL/GenBank/DDBJ databases">
        <authorList>
            <consortium name="Caenorhabditis brenneri Sequencing and Analysis Consortium"/>
            <person name="Wilson R.K."/>
        </authorList>
    </citation>
    <scope>NUCLEOTIDE SEQUENCE [LARGE SCALE GENOMIC DNA]</scope>
    <source>
        <strain evidence="2">PB2801</strain>
    </source>
</reference>
<dbReference type="PANTHER" id="PTHR21503:SF8">
    <property type="entry name" value="F-BOX ASSOCIATED DOMAIN-CONTAINING PROTEIN-RELATED"/>
    <property type="match status" value="1"/>
</dbReference>
<evidence type="ECO:0000313" key="1">
    <source>
        <dbReference type="EMBL" id="EGT45966.1"/>
    </source>
</evidence>
<dbReference type="HOGENOM" id="CLU_680130_0_0_1"/>
<gene>
    <name evidence="1" type="ORF">CAEBREN_25104</name>
</gene>
<accession>G0MWH6</accession>
<name>G0MWH6_CAEBE</name>
<evidence type="ECO:0000313" key="2">
    <source>
        <dbReference type="Proteomes" id="UP000008068"/>
    </source>
</evidence>
<dbReference type="InParanoid" id="G0MWH6"/>
<protein>
    <recommendedName>
        <fullName evidence="3">F-box associated domain-containing protein</fullName>
    </recommendedName>
</protein>
<organism evidence="2">
    <name type="scientific">Caenorhabditis brenneri</name>
    <name type="common">Nematode worm</name>
    <dbReference type="NCBI Taxonomy" id="135651"/>
    <lineage>
        <taxon>Eukaryota</taxon>
        <taxon>Metazoa</taxon>
        <taxon>Ecdysozoa</taxon>
        <taxon>Nematoda</taxon>
        <taxon>Chromadorea</taxon>
        <taxon>Rhabditida</taxon>
        <taxon>Rhabditina</taxon>
        <taxon>Rhabditomorpha</taxon>
        <taxon>Rhabditoidea</taxon>
        <taxon>Rhabditidae</taxon>
        <taxon>Peloderinae</taxon>
        <taxon>Caenorhabditis</taxon>
    </lineage>
</organism>
<evidence type="ECO:0008006" key="3">
    <source>
        <dbReference type="Google" id="ProtNLM"/>
    </source>
</evidence>
<sequence>MAATNVFTDKSMILNSITVGGAFTNHTVSSSTHWPKTFGSQLVDLPRVAFEEFWKSISISEQISLTIFDETIRERIESWKKLEMPKINVVLGSTMIRITLTYKGCEGEVYLVQEDGETSGIGPYGAVYGKKGDGENIRTFGGCKPQFTRAGEVIQNMFACPQPYNDVQFFVEHLETVFSGKLNVVCIDKTYWPQCSNINRKLRNCAKLILPSTIANETFNQFAEDFKAPHLISRADQMTGFRPTQIISKDTYDDSGYSIQVKDLAFIDCRVISFCASCFKAAHFNQIVRNWIEGKYEKMEVMIFWVNSWDLIGHYEPLNNPEEVLDSIETFEVGNVVMETILDNIETSVKVRRTDGRVAVVTTEGVQNDRPFHFRMIVLENDDHVPQFDISEEFIPIFDWPTKVNTGY</sequence>
<proteinExistence type="predicted"/>
<dbReference type="Proteomes" id="UP000008068">
    <property type="component" value="Unassembled WGS sequence"/>
</dbReference>
<dbReference type="PANTHER" id="PTHR21503">
    <property type="entry name" value="F-BOX-CONTAINING HYPOTHETICAL PROTEIN C.ELEGANS"/>
    <property type="match status" value="1"/>
</dbReference>
<keyword evidence="2" id="KW-1185">Reference proteome</keyword>